<evidence type="ECO:0000313" key="1">
    <source>
        <dbReference type="EMBL" id="GIY15166.1"/>
    </source>
</evidence>
<name>A0AAV4R275_CAEEX</name>
<reference evidence="1 2" key="1">
    <citation type="submission" date="2021-06" db="EMBL/GenBank/DDBJ databases">
        <title>Caerostris extrusa draft genome.</title>
        <authorList>
            <person name="Kono N."/>
            <person name="Arakawa K."/>
        </authorList>
    </citation>
    <scope>NUCLEOTIDE SEQUENCE [LARGE SCALE GENOMIC DNA]</scope>
</reference>
<proteinExistence type="predicted"/>
<comment type="caution">
    <text evidence="1">The sequence shown here is derived from an EMBL/GenBank/DDBJ whole genome shotgun (WGS) entry which is preliminary data.</text>
</comment>
<dbReference type="AlphaFoldDB" id="A0AAV4R275"/>
<keyword evidence="2" id="KW-1185">Reference proteome</keyword>
<accession>A0AAV4R275</accession>
<dbReference type="Proteomes" id="UP001054945">
    <property type="component" value="Unassembled WGS sequence"/>
</dbReference>
<gene>
    <name evidence="1" type="ORF">CEXT_623111</name>
</gene>
<evidence type="ECO:0000313" key="2">
    <source>
        <dbReference type="Proteomes" id="UP001054945"/>
    </source>
</evidence>
<protein>
    <submittedName>
        <fullName evidence="1">Uncharacterized protein</fullName>
    </submittedName>
</protein>
<dbReference type="EMBL" id="BPLR01007207">
    <property type="protein sequence ID" value="GIY15166.1"/>
    <property type="molecule type" value="Genomic_DNA"/>
</dbReference>
<organism evidence="1 2">
    <name type="scientific">Caerostris extrusa</name>
    <name type="common">Bark spider</name>
    <name type="synonym">Caerostris bankana</name>
    <dbReference type="NCBI Taxonomy" id="172846"/>
    <lineage>
        <taxon>Eukaryota</taxon>
        <taxon>Metazoa</taxon>
        <taxon>Ecdysozoa</taxon>
        <taxon>Arthropoda</taxon>
        <taxon>Chelicerata</taxon>
        <taxon>Arachnida</taxon>
        <taxon>Araneae</taxon>
        <taxon>Araneomorphae</taxon>
        <taxon>Entelegynae</taxon>
        <taxon>Araneoidea</taxon>
        <taxon>Araneidae</taxon>
        <taxon>Caerostris</taxon>
    </lineage>
</organism>
<sequence length="148" mass="16664">MINQSFCNIQKLPIAINVQQFIANNHSTTIISSNSFEIKVQKFVPLSLYNKRQQRTRLLYRPSTAKAAIEMGKSGVLGKDNFCQSPGGTSDRISLQRSRLYLPTWSFKKEKVLGTPTTPTLASDRSVLHSASRCRTYRTLLLISLLLC</sequence>